<feature type="domain" description="NADPH-dependent reductive aminase-like C-terminal" evidence="1">
    <location>
        <begin position="43"/>
        <end position="166"/>
    </location>
</feature>
<dbReference type="RefSeq" id="WP_246424991.1">
    <property type="nucleotide sequence ID" value="NZ_JACCFO010000001.1"/>
</dbReference>
<sequence length="170" mass="17958">MQVPPPLIATPGAATYYSGPAEAVEAHRAALEVLTEVDYLGADPGLAALYYQIGMDMFWTSMLSYLHAQAVARANGISAADFLPRARKTLDLGYFLDFYAPRIDAGDHAGDVDRLTMGAASMAHVVHTAADSGVDTGLPEAVLAAFRRGVEAGHGADSLTRLVEVLGPRE</sequence>
<dbReference type="InterPro" id="IPR013328">
    <property type="entry name" value="6PGD_dom2"/>
</dbReference>
<dbReference type="Pfam" id="PF21761">
    <property type="entry name" value="RedAm-like_C"/>
    <property type="match status" value="1"/>
</dbReference>
<protein>
    <submittedName>
        <fullName evidence="2">3-hydroxyisobutyrate dehydrogenase-like beta-hydroxyacid dehydrogenase</fullName>
    </submittedName>
</protein>
<dbReference type="Proteomes" id="UP000575985">
    <property type="component" value="Unassembled WGS sequence"/>
</dbReference>
<comment type="caution">
    <text evidence="2">The sequence shown here is derived from an EMBL/GenBank/DDBJ whole genome shotgun (WGS) entry which is preliminary data.</text>
</comment>
<organism evidence="2 3">
    <name type="scientific">Streptomonospora nanhaiensis</name>
    <dbReference type="NCBI Taxonomy" id="1323731"/>
    <lineage>
        <taxon>Bacteria</taxon>
        <taxon>Bacillati</taxon>
        <taxon>Actinomycetota</taxon>
        <taxon>Actinomycetes</taxon>
        <taxon>Streptosporangiales</taxon>
        <taxon>Nocardiopsidaceae</taxon>
        <taxon>Streptomonospora</taxon>
    </lineage>
</organism>
<keyword evidence="3" id="KW-1185">Reference proteome</keyword>
<evidence type="ECO:0000259" key="1">
    <source>
        <dbReference type="Pfam" id="PF21761"/>
    </source>
</evidence>
<evidence type="ECO:0000313" key="3">
    <source>
        <dbReference type="Proteomes" id="UP000575985"/>
    </source>
</evidence>
<dbReference type="InterPro" id="IPR048666">
    <property type="entry name" value="RedAm-like_C"/>
</dbReference>
<dbReference type="Gene3D" id="1.10.1040.10">
    <property type="entry name" value="N-(1-d-carboxylethyl)-l-norvaline Dehydrogenase, domain 2"/>
    <property type="match status" value="1"/>
</dbReference>
<dbReference type="AlphaFoldDB" id="A0A853BID2"/>
<evidence type="ECO:0000313" key="2">
    <source>
        <dbReference type="EMBL" id="NYI94337.1"/>
    </source>
</evidence>
<dbReference type="InterPro" id="IPR008927">
    <property type="entry name" value="6-PGluconate_DH-like_C_sf"/>
</dbReference>
<name>A0A853BID2_9ACTN</name>
<gene>
    <name evidence="2" type="ORF">HNR12_000614</name>
</gene>
<dbReference type="EMBL" id="JACCFO010000001">
    <property type="protein sequence ID" value="NYI94337.1"/>
    <property type="molecule type" value="Genomic_DNA"/>
</dbReference>
<accession>A0A853BID2</accession>
<dbReference type="SUPFAM" id="SSF48179">
    <property type="entry name" value="6-phosphogluconate dehydrogenase C-terminal domain-like"/>
    <property type="match status" value="1"/>
</dbReference>
<reference evidence="2 3" key="1">
    <citation type="submission" date="2020-07" db="EMBL/GenBank/DDBJ databases">
        <title>Sequencing the genomes of 1000 actinobacteria strains.</title>
        <authorList>
            <person name="Klenk H.-P."/>
        </authorList>
    </citation>
    <scope>NUCLEOTIDE SEQUENCE [LARGE SCALE GENOMIC DNA]</scope>
    <source>
        <strain evidence="2 3">DSM 45927</strain>
    </source>
</reference>
<proteinExistence type="predicted"/>